<dbReference type="EMBL" id="JBHFFA010000004">
    <property type="protein sequence ID" value="KAL2631748.1"/>
    <property type="molecule type" value="Genomic_DNA"/>
</dbReference>
<keyword evidence="3" id="KW-1185">Reference proteome</keyword>
<evidence type="ECO:0000313" key="2">
    <source>
        <dbReference type="EMBL" id="KAL2631748.1"/>
    </source>
</evidence>
<protein>
    <submittedName>
        <fullName evidence="2">Uncharacterized protein</fullName>
    </submittedName>
</protein>
<name>A0ABD1YME5_9MARC</name>
<evidence type="ECO:0000256" key="1">
    <source>
        <dbReference type="SAM" id="MobiDB-lite"/>
    </source>
</evidence>
<comment type="caution">
    <text evidence="2">The sequence shown here is derived from an EMBL/GenBank/DDBJ whole genome shotgun (WGS) entry which is preliminary data.</text>
</comment>
<organism evidence="2 3">
    <name type="scientific">Riccia fluitans</name>
    <dbReference type="NCBI Taxonomy" id="41844"/>
    <lineage>
        <taxon>Eukaryota</taxon>
        <taxon>Viridiplantae</taxon>
        <taxon>Streptophyta</taxon>
        <taxon>Embryophyta</taxon>
        <taxon>Marchantiophyta</taxon>
        <taxon>Marchantiopsida</taxon>
        <taxon>Marchantiidae</taxon>
        <taxon>Marchantiales</taxon>
        <taxon>Ricciaceae</taxon>
        <taxon>Riccia</taxon>
    </lineage>
</organism>
<feature type="region of interest" description="Disordered" evidence="1">
    <location>
        <begin position="33"/>
        <end position="72"/>
    </location>
</feature>
<accession>A0ABD1YME5</accession>
<proteinExistence type="predicted"/>
<evidence type="ECO:0000313" key="3">
    <source>
        <dbReference type="Proteomes" id="UP001605036"/>
    </source>
</evidence>
<gene>
    <name evidence="2" type="ORF">R1flu_016434</name>
</gene>
<sequence>MTEAPSSEYADSLPENEDEMEVLTDFIESHFPQAGAANADGGSSYRQDAVGGSLSGAETLEDDANNPLFTGA</sequence>
<reference evidence="2 3" key="1">
    <citation type="submission" date="2024-09" db="EMBL/GenBank/DDBJ databases">
        <title>Chromosome-scale assembly of Riccia fluitans.</title>
        <authorList>
            <person name="Paukszto L."/>
            <person name="Sawicki J."/>
            <person name="Karawczyk K."/>
            <person name="Piernik-Szablinska J."/>
            <person name="Szczecinska M."/>
            <person name="Mazdziarz M."/>
        </authorList>
    </citation>
    <scope>NUCLEOTIDE SEQUENCE [LARGE SCALE GENOMIC DNA]</scope>
    <source>
        <strain evidence="2">Rf_01</strain>
        <tissue evidence="2">Aerial parts of the thallus</tissue>
    </source>
</reference>
<dbReference type="Proteomes" id="UP001605036">
    <property type="component" value="Unassembled WGS sequence"/>
</dbReference>
<dbReference type="AlphaFoldDB" id="A0ABD1YME5"/>